<evidence type="ECO:0000256" key="1">
    <source>
        <dbReference type="ARBA" id="ARBA00004651"/>
    </source>
</evidence>
<dbReference type="EC" id="1.10.3.10" evidence="9"/>
<feature type="transmembrane region" description="Helical" evidence="8">
    <location>
        <begin position="6"/>
        <end position="31"/>
    </location>
</feature>
<name>A0A1A9GJ84_9ACTN</name>
<dbReference type="Pfam" id="PF02322">
    <property type="entry name" value="Cyt_bd_oxida_II"/>
    <property type="match status" value="1"/>
</dbReference>
<evidence type="ECO:0000256" key="7">
    <source>
        <dbReference type="SAM" id="MobiDB-lite"/>
    </source>
</evidence>
<dbReference type="STRING" id="1300347.I601_1119"/>
<dbReference type="InterPro" id="IPR003317">
    <property type="entry name" value="Cyt-d_oxidase_su2"/>
</dbReference>
<dbReference type="RefSeq" id="WP_068107238.1">
    <property type="nucleotide sequence ID" value="NZ_CP015079.1"/>
</dbReference>
<dbReference type="GO" id="GO:0016682">
    <property type="term" value="F:oxidoreductase activity, acting on diphenols and related substances as donors, oxygen as acceptor"/>
    <property type="evidence" value="ECO:0007669"/>
    <property type="project" value="TreeGrafter"/>
</dbReference>
<keyword evidence="10" id="KW-1185">Reference proteome</keyword>
<evidence type="ECO:0000313" key="10">
    <source>
        <dbReference type="Proteomes" id="UP000077868"/>
    </source>
</evidence>
<protein>
    <submittedName>
        <fullName evidence="9">Cytochrome bd-II ubiquinol oxidase subunit 2</fullName>
        <ecNumber evidence="9">1.10.3.10</ecNumber>
    </submittedName>
</protein>
<feature type="compositionally biased region" description="Polar residues" evidence="7">
    <location>
        <begin position="334"/>
        <end position="346"/>
    </location>
</feature>
<feature type="transmembrane region" description="Helical" evidence="8">
    <location>
        <begin position="302"/>
        <end position="323"/>
    </location>
</feature>
<feature type="region of interest" description="Disordered" evidence="7">
    <location>
        <begin position="334"/>
        <end position="360"/>
    </location>
</feature>
<keyword evidence="5 8" id="KW-1133">Transmembrane helix</keyword>
<comment type="similarity">
    <text evidence="2">Belongs to the cytochrome ubiquinol oxidase subunit 2 family.</text>
</comment>
<keyword evidence="4 8" id="KW-0812">Transmembrane</keyword>
<gene>
    <name evidence="9" type="primary">appB</name>
    <name evidence="9" type="ORF">I601_1119</name>
</gene>
<dbReference type="GO" id="GO:0070069">
    <property type="term" value="C:cytochrome complex"/>
    <property type="evidence" value="ECO:0007669"/>
    <property type="project" value="TreeGrafter"/>
</dbReference>
<dbReference type="KEGG" id="ndk:I601_1119"/>
<feature type="transmembrane region" description="Helical" evidence="8">
    <location>
        <begin position="161"/>
        <end position="181"/>
    </location>
</feature>
<dbReference type="OrthoDB" id="9776710at2"/>
<feature type="transmembrane region" description="Helical" evidence="8">
    <location>
        <begin position="261"/>
        <end position="282"/>
    </location>
</feature>
<sequence>MSLEIAVAAAMFTGVLAYAVLGGADFGSGFFDLTAGGARRGAELRRQVDHSIGPVWEANHVWLIFVLVLWWTGFPETFAAVMSTLVVPLLLALGGIVLRGSAFAFRKYAATLRQARLFGVVFAGSSLITPFFLGTVAGAIASGRVPPEGNGDPWGSWLTTTSLVGGVVAVGTCAFLAGVFLVADADRAGRARLTDQLRRRVLAVGLVTGALVLAALVPLHDDAPTLWAGLSGRALPLVVLSAVAGAGTVALVALRRFGPARWSAVTAVASVVSGWGVAQYPWLLVDEVTISDAAGAPATLQGLLVVVGIAVVLVLPALGYLLWLTQSESWTSPPDSTSGHFRTADQSLPHPDGVRRRGRT</sequence>
<keyword evidence="9" id="KW-0560">Oxidoreductase</keyword>
<keyword evidence="3" id="KW-1003">Cell membrane</keyword>
<dbReference type="PANTHER" id="PTHR43141">
    <property type="entry name" value="CYTOCHROME BD2 SUBUNIT II"/>
    <property type="match status" value="1"/>
</dbReference>
<evidence type="ECO:0000256" key="8">
    <source>
        <dbReference type="SAM" id="Phobius"/>
    </source>
</evidence>
<reference evidence="9 10" key="1">
    <citation type="submission" date="2016-03" db="EMBL/GenBank/DDBJ databases">
        <title>Complete genome sequence of a soil Actinobacterium, Nocardioides dokdonensis FR1436.</title>
        <authorList>
            <person name="Kwon S.-K."/>
            <person name="Kim K."/>
            <person name="Kim J.F."/>
        </authorList>
    </citation>
    <scope>NUCLEOTIDE SEQUENCE [LARGE SCALE GENOMIC DNA]</scope>
    <source>
        <strain evidence="9 10">FR1436</strain>
    </source>
</reference>
<keyword evidence="6 8" id="KW-0472">Membrane</keyword>
<dbReference type="GO" id="GO:0019646">
    <property type="term" value="P:aerobic electron transport chain"/>
    <property type="evidence" value="ECO:0007669"/>
    <property type="project" value="TreeGrafter"/>
</dbReference>
<accession>A0A1A9GJ84</accession>
<feature type="transmembrane region" description="Helical" evidence="8">
    <location>
        <begin position="117"/>
        <end position="141"/>
    </location>
</feature>
<evidence type="ECO:0000256" key="2">
    <source>
        <dbReference type="ARBA" id="ARBA00007543"/>
    </source>
</evidence>
<organism evidence="9 10">
    <name type="scientific">Nocardioides dokdonensis FR1436</name>
    <dbReference type="NCBI Taxonomy" id="1300347"/>
    <lineage>
        <taxon>Bacteria</taxon>
        <taxon>Bacillati</taxon>
        <taxon>Actinomycetota</taxon>
        <taxon>Actinomycetes</taxon>
        <taxon>Propionibacteriales</taxon>
        <taxon>Nocardioidaceae</taxon>
        <taxon>Nocardioides</taxon>
    </lineage>
</organism>
<dbReference type="Proteomes" id="UP000077868">
    <property type="component" value="Chromosome"/>
</dbReference>
<evidence type="ECO:0000256" key="4">
    <source>
        <dbReference type="ARBA" id="ARBA00022692"/>
    </source>
</evidence>
<comment type="subcellular location">
    <subcellularLocation>
        <location evidence="1">Cell membrane</location>
        <topology evidence="1">Multi-pass membrane protein</topology>
    </subcellularLocation>
</comment>
<evidence type="ECO:0000256" key="6">
    <source>
        <dbReference type="ARBA" id="ARBA00023136"/>
    </source>
</evidence>
<feature type="transmembrane region" description="Helical" evidence="8">
    <location>
        <begin position="201"/>
        <end position="219"/>
    </location>
</feature>
<dbReference type="GO" id="GO:0009055">
    <property type="term" value="F:electron transfer activity"/>
    <property type="evidence" value="ECO:0007669"/>
    <property type="project" value="TreeGrafter"/>
</dbReference>
<evidence type="ECO:0000256" key="3">
    <source>
        <dbReference type="ARBA" id="ARBA00022475"/>
    </source>
</evidence>
<evidence type="ECO:0000256" key="5">
    <source>
        <dbReference type="ARBA" id="ARBA00022989"/>
    </source>
</evidence>
<dbReference type="EMBL" id="CP015079">
    <property type="protein sequence ID" value="ANH37561.1"/>
    <property type="molecule type" value="Genomic_DNA"/>
</dbReference>
<evidence type="ECO:0000313" key="9">
    <source>
        <dbReference type="EMBL" id="ANH37561.1"/>
    </source>
</evidence>
<feature type="transmembrane region" description="Helical" evidence="8">
    <location>
        <begin position="78"/>
        <end position="105"/>
    </location>
</feature>
<feature type="transmembrane region" description="Helical" evidence="8">
    <location>
        <begin position="234"/>
        <end position="254"/>
    </location>
</feature>
<proteinExistence type="inferred from homology"/>
<dbReference type="GO" id="GO:0005886">
    <property type="term" value="C:plasma membrane"/>
    <property type="evidence" value="ECO:0007669"/>
    <property type="project" value="UniProtKB-SubCell"/>
</dbReference>
<feature type="transmembrane region" description="Helical" evidence="8">
    <location>
        <begin position="52"/>
        <end position="72"/>
    </location>
</feature>
<dbReference type="AlphaFoldDB" id="A0A1A9GJ84"/>
<dbReference type="PANTHER" id="PTHR43141:SF4">
    <property type="entry name" value="CYTOCHROME BD2 SUBUNIT II"/>
    <property type="match status" value="1"/>
</dbReference>
<dbReference type="PATRIC" id="fig|1300347.3.peg.1120"/>